<gene>
    <name evidence="1" type="ORF">METZ01_LOCUS121888</name>
</gene>
<proteinExistence type="predicted"/>
<protein>
    <submittedName>
        <fullName evidence="1">Uncharacterized protein</fullName>
    </submittedName>
</protein>
<reference evidence="1" key="1">
    <citation type="submission" date="2018-05" db="EMBL/GenBank/DDBJ databases">
        <authorList>
            <person name="Lanie J.A."/>
            <person name="Ng W.-L."/>
            <person name="Kazmierczak K.M."/>
            <person name="Andrzejewski T.M."/>
            <person name="Davidsen T.M."/>
            <person name="Wayne K.J."/>
            <person name="Tettelin H."/>
            <person name="Glass J.I."/>
            <person name="Rusch D."/>
            <person name="Podicherti R."/>
            <person name="Tsui H.-C.T."/>
            <person name="Winkler M.E."/>
        </authorList>
    </citation>
    <scope>NUCLEOTIDE SEQUENCE</scope>
</reference>
<dbReference type="AlphaFoldDB" id="A0A381XW77"/>
<name>A0A381XW77_9ZZZZ</name>
<accession>A0A381XW77</accession>
<feature type="non-terminal residue" evidence="1">
    <location>
        <position position="62"/>
    </location>
</feature>
<sequence>MNSNCKRPNRMCRSTRSLAFALAGILGAGTAHAQDGALVSLQQDPTQWVMPNGNYAAWNYSP</sequence>
<evidence type="ECO:0000313" key="1">
    <source>
        <dbReference type="EMBL" id="SVA69034.1"/>
    </source>
</evidence>
<dbReference type="EMBL" id="UINC01016607">
    <property type="protein sequence ID" value="SVA69034.1"/>
    <property type="molecule type" value="Genomic_DNA"/>
</dbReference>
<organism evidence="1">
    <name type="scientific">marine metagenome</name>
    <dbReference type="NCBI Taxonomy" id="408172"/>
    <lineage>
        <taxon>unclassified sequences</taxon>
        <taxon>metagenomes</taxon>
        <taxon>ecological metagenomes</taxon>
    </lineage>
</organism>